<feature type="compositionally biased region" description="Basic residues" evidence="1">
    <location>
        <begin position="142"/>
        <end position="151"/>
    </location>
</feature>
<evidence type="ECO:0000256" key="1">
    <source>
        <dbReference type="SAM" id="MobiDB-lite"/>
    </source>
</evidence>
<dbReference type="Proteomes" id="UP000636479">
    <property type="component" value="Unassembled WGS sequence"/>
</dbReference>
<protein>
    <submittedName>
        <fullName evidence="2">Uncharacterized protein</fullName>
    </submittedName>
</protein>
<gene>
    <name evidence="2" type="ORF">MIND_00938000</name>
</gene>
<evidence type="ECO:0000313" key="3">
    <source>
        <dbReference type="Proteomes" id="UP000636479"/>
    </source>
</evidence>
<feature type="region of interest" description="Disordered" evidence="1">
    <location>
        <begin position="129"/>
        <end position="151"/>
    </location>
</feature>
<dbReference type="GeneID" id="59348516"/>
<organism evidence="2 3">
    <name type="scientific">Mycena indigotica</name>
    <dbReference type="NCBI Taxonomy" id="2126181"/>
    <lineage>
        <taxon>Eukaryota</taxon>
        <taxon>Fungi</taxon>
        <taxon>Dikarya</taxon>
        <taxon>Basidiomycota</taxon>
        <taxon>Agaricomycotina</taxon>
        <taxon>Agaricomycetes</taxon>
        <taxon>Agaricomycetidae</taxon>
        <taxon>Agaricales</taxon>
        <taxon>Marasmiineae</taxon>
        <taxon>Mycenaceae</taxon>
        <taxon>Mycena</taxon>
    </lineage>
</organism>
<dbReference type="RefSeq" id="XP_037217412.1">
    <property type="nucleotide sequence ID" value="XM_037366000.1"/>
</dbReference>
<dbReference type="EMBL" id="JACAZF010000008">
    <property type="protein sequence ID" value="KAF7297053.1"/>
    <property type="molecule type" value="Genomic_DNA"/>
</dbReference>
<name>A0A8H6SDP6_9AGAR</name>
<reference evidence="2" key="1">
    <citation type="submission" date="2020-05" db="EMBL/GenBank/DDBJ databases">
        <title>Mycena genomes resolve the evolution of fungal bioluminescence.</title>
        <authorList>
            <person name="Tsai I.J."/>
        </authorList>
    </citation>
    <scope>NUCLEOTIDE SEQUENCE</scope>
    <source>
        <strain evidence="2">171206Taipei</strain>
    </source>
</reference>
<dbReference type="AlphaFoldDB" id="A0A8H6SDP6"/>
<dbReference type="OrthoDB" id="3059709at2759"/>
<accession>A0A8H6SDP6</accession>
<evidence type="ECO:0000313" key="2">
    <source>
        <dbReference type="EMBL" id="KAF7297053.1"/>
    </source>
</evidence>
<keyword evidence="3" id="KW-1185">Reference proteome</keyword>
<proteinExistence type="predicted"/>
<comment type="caution">
    <text evidence="2">The sequence shown here is derived from an EMBL/GenBank/DDBJ whole genome shotgun (WGS) entry which is preliminary data.</text>
</comment>
<sequence>MERWNASQQYVFTTDNEVALHDLLGVGANEERDVRDDPARSSFRQGNLVEIAFNLRAAPFNKDKQVLCHLDRIIRISKEATTDLARFEETKSTSARYDSRPRSNPVKRILSMPYLRNVKQRRNQELDDYLTEQEEQEEGSKRNKKKGRRRKNEITASMNMFLYQYYVTLSSLSSWNLISEGVGDWRLAATTDNNLIP</sequence>